<keyword evidence="3" id="KW-1185">Reference proteome</keyword>
<evidence type="ECO:0000256" key="1">
    <source>
        <dbReference type="SAM" id="SignalP"/>
    </source>
</evidence>
<organism evidence="2 3">
    <name type="scientific">Allocatelliglobosispora scoriae</name>
    <dbReference type="NCBI Taxonomy" id="643052"/>
    <lineage>
        <taxon>Bacteria</taxon>
        <taxon>Bacillati</taxon>
        <taxon>Actinomycetota</taxon>
        <taxon>Actinomycetes</taxon>
        <taxon>Micromonosporales</taxon>
        <taxon>Micromonosporaceae</taxon>
        <taxon>Allocatelliglobosispora</taxon>
    </lineage>
</organism>
<proteinExistence type="predicted"/>
<dbReference type="PROSITE" id="PS51318">
    <property type="entry name" value="TAT"/>
    <property type="match status" value="1"/>
</dbReference>
<evidence type="ECO:0000313" key="3">
    <source>
        <dbReference type="Proteomes" id="UP000587527"/>
    </source>
</evidence>
<dbReference type="InterPro" id="IPR006311">
    <property type="entry name" value="TAT_signal"/>
</dbReference>
<protein>
    <submittedName>
        <fullName evidence="2">Uncharacterized protein</fullName>
    </submittedName>
</protein>
<dbReference type="Proteomes" id="UP000587527">
    <property type="component" value="Unassembled WGS sequence"/>
</dbReference>
<feature type="chain" id="PRO_5038843424" evidence="1">
    <location>
        <begin position="28"/>
        <end position="233"/>
    </location>
</feature>
<dbReference type="EMBL" id="JACHMN010000002">
    <property type="protein sequence ID" value="MBB5868345.1"/>
    <property type="molecule type" value="Genomic_DNA"/>
</dbReference>
<accession>A0A841BL34</accession>
<evidence type="ECO:0000313" key="2">
    <source>
        <dbReference type="EMBL" id="MBB5868345.1"/>
    </source>
</evidence>
<dbReference type="RefSeq" id="WP_184834213.1">
    <property type="nucleotide sequence ID" value="NZ_JACHMN010000002.1"/>
</dbReference>
<reference evidence="2 3" key="1">
    <citation type="submission" date="2020-08" db="EMBL/GenBank/DDBJ databases">
        <title>Sequencing the genomes of 1000 actinobacteria strains.</title>
        <authorList>
            <person name="Klenk H.-P."/>
        </authorList>
    </citation>
    <scope>NUCLEOTIDE SEQUENCE [LARGE SCALE GENOMIC DNA]</scope>
    <source>
        <strain evidence="2 3">DSM 45362</strain>
    </source>
</reference>
<feature type="signal peptide" evidence="1">
    <location>
        <begin position="1"/>
        <end position="27"/>
    </location>
</feature>
<name>A0A841BL34_9ACTN</name>
<keyword evidence="1" id="KW-0732">Signal</keyword>
<dbReference type="AlphaFoldDB" id="A0A841BL34"/>
<gene>
    <name evidence="2" type="ORF">F4553_001724</name>
</gene>
<sequence length="233" mass="24296">MEPTTPAVSRRGILTAAAAAGSALALAVPTAASASTTAAPAVPLVEHSRIGAVLTRSPSGAEVTLRYAPDFHDRLGDWMRLWWANAPGDWIAPFELTTAGTSNGGHALLLVGISYTRTDRLRAGFDASVRDSRYWATLASLYHHFPRVTAGAGHLEISDGHPGFTGGSDQVSFVRAAIAGVWAGSASATGGWAADANRILRAAGGSGDITSRQGWSAFTEATLRRGLSVHHNR</sequence>
<comment type="caution">
    <text evidence="2">The sequence shown here is derived from an EMBL/GenBank/DDBJ whole genome shotgun (WGS) entry which is preliminary data.</text>
</comment>